<dbReference type="Gene3D" id="3.90.175.10">
    <property type="entry name" value="Diphtheria Toxin, domain 1"/>
    <property type="match status" value="1"/>
</dbReference>
<dbReference type="HOGENOM" id="CLU_1560754_0_0_9"/>
<dbReference type="SUPFAM" id="SSF56399">
    <property type="entry name" value="ADP-ribosylation"/>
    <property type="match status" value="1"/>
</dbReference>
<evidence type="ECO:0008006" key="3">
    <source>
        <dbReference type="Google" id="ProtNLM"/>
    </source>
</evidence>
<accession>J8BDA1</accession>
<name>J8BDA1_BACCE</name>
<dbReference type="Proteomes" id="UP000006600">
    <property type="component" value="Unassembled WGS sequence"/>
</dbReference>
<organism evidence="1 2">
    <name type="scientific">Bacillus cereus BAG5X1-1</name>
    <dbReference type="NCBI Taxonomy" id="1053189"/>
    <lineage>
        <taxon>Bacteria</taxon>
        <taxon>Bacillati</taxon>
        <taxon>Bacillota</taxon>
        <taxon>Bacilli</taxon>
        <taxon>Bacillales</taxon>
        <taxon>Bacillaceae</taxon>
        <taxon>Bacillus</taxon>
        <taxon>Bacillus cereus group</taxon>
    </lineage>
</organism>
<evidence type="ECO:0000313" key="1">
    <source>
        <dbReference type="EMBL" id="EJQ49675.1"/>
    </source>
</evidence>
<sequence>MEFVAYHGTDKQIATNIISSDFHHNNKVGWLGTGIYFFNENEKMAYKWADTKKRSKTPTVLRCEISLPDGKIFDTTMPGSEHNEKFHMYRNILKMQLKSRNRSIKARDQEDFDGKTYNFICQREGYELVKAHTYTYDSDDLDFGNSRVPNGTELCLRNTEFIVSKQEIKYHQ</sequence>
<comment type="caution">
    <text evidence="1">The sequence shown here is derived from an EMBL/GenBank/DDBJ whole genome shotgun (WGS) entry which is preliminary data.</text>
</comment>
<dbReference type="AlphaFoldDB" id="J8BDA1"/>
<dbReference type="EMBL" id="AHDJ01000015">
    <property type="protein sequence ID" value="EJQ49675.1"/>
    <property type="molecule type" value="Genomic_DNA"/>
</dbReference>
<dbReference type="PATRIC" id="fig|1053189.3.peg.814"/>
<protein>
    <recommendedName>
        <fullName evidence="3">PARP catalytic domain-containing protein</fullName>
    </recommendedName>
</protein>
<evidence type="ECO:0000313" key="2">
    <source>
        <dbReference type="Proteomes" id="UP000006600"/>
    </source>
</evidence>
<gene>
    <name evidence="1" type="ORF">IEE_00799</name>
</gene>
<dbReference type="RefSeq" id="WP_002199157.1">
    <property type="nucleotide sequence ID" value="NZ_JH791996.1"/>
</dbReference>
<reference evidence="1 2" key="1">
    <citation type="submission" date="2012-04" db="EMBL/GenBank/DDBJ databases">
        <title>The Genome Sequence of Bacillus cereus BAG5X1-1.</title>
        <authorList>
            <consortium name="The Broad Institute Genome Sequencing Platform"/>
            <consortium name="The Broad Institute Genome Sequencing Center for Infectious Disease"/>
            <person name="Feldgarden M."/>
            <person name="Van der Auwera G.A."/>
            <person name="Mahillon J."/>
            <person name="Duprez V."/>
            <person name="Timmery S."/>
            <person name="Mattelet C."/>
            <person name="Dierick K."/>
            <person name="Sun M."/>
            <person name="Yu Z."/>
            <person name="Zhu L."/>
            <person name="Hu X."/>
            <person name="Shank E.B."/>
            <person name="Swiecicka I."/>
            <person name="Hansen B.M."/>
            <person name="Andrup L."/>
            <person name="Young S.K."/>
            <person name="Zeng Q."/>
            <person name="Gargeya S."/>
            <person name="Fitzgerald M."/>
            <person name="Haas B."/>
            <person name="Abouelleil A."/>
            <person name="Alvarado L."/>
            <person name="Arachchi H.M."/>
            <person name="Berlin A."/>
            <person name="Chapman S.B."/>
            <person name="Goldberg J."/>
            <person name="Griggs A."/>
            <person name="Gujja S."/>
            <person name="Hansen M."/>
            <person name="Howarth C."/>
            <person name="Imamovic A."/>
            <person name="Larimer J."/>
            <person name="McCowen C."/>
            <person name="Montmayeur A."/>
            <person name="Murphy C."/>
            <person name="Neiman D."/>
            <person name="Pearson M."/>
            <person name="Priest M."/>
            <person name="Roberts A."/>
            <person name="Saif S."/>
            <person name="Shea T."/>
            <person name="Sisk P."/>
            <person name="Sykes S."/>
            <person name="Wortman J."/>
            <person name="Nusbaum C."/>
            <person name="Birren B."/>
        </authorList>
    </citation>
    <scope>NUCLEOTIDE SEQUENCE [LARGE SCALE GENOMIC DNA]</scope>
    <source>
        <strain evidence="1 2">BAG5X1-1</strain>
    </source>
</reference>
<proteinExistence type="predicted"/>